<proteinExistence type="inferred from homology"/>
<dbReference type="GO" id="GO:0005524">
    <property type="term" value="F:ATP binding"/>
    <property type="evidence" value="ECO:0007669"/>
    <property type="project" value="UniProtKB-KW"/>
</dbReference>
<keyword evidence="2" id="KW-0436">Ligase</keyword>
<evidence type="ECO:0000256" key="4">
    <source>
        <dbReference type="ARBA" id="ARBA00022741"/>
    </source>
</evidence>
<evidence type="ECO:0000256" key="6">
    <source>
        <dbReference type="ARBA" id="ARBA00048539"/>
    </source>
</evidence>
<reference evidence="8" key="1">
    <citation type="submission" date="2019-03" db="EMBL/GenBank/DDBJ databases">
        <title>Long read genome sequence of the mycoparasitic Pythium oligandrum ATCC 38472 isolated from sugarbeet rhizosphere.</title>
        <authorList>
            <person name="Gaulin E."/>
        </authorList>
    </citation>
    <scope>NUCLEOTIDE SEQUENCE</scope>
    <source>
        <strain evidence="8">ATCC 38472_TT</strain>
    </source>
</reference>
<accession>A0A8K1FSM8</accession>
<evidence type="ECO:0000313" key="8">
    <source>
        <dbReference type="EMBL" id="TMW68713.1"/>
    </source>
</evidence>
<organism evidence="8 9">
    <name type="scientific">Pythium oligandrum</name>
    <name type="common">Mycoparasitic fungus</name>
    <dbReference type="NCBI Taxonomy" id="41045"/>
    <lineage>
        <taxon>Eukaryota</taxon>
        <taxon>Sar</taxon>
        <taxon>Stramenopiles</taxon>
        <taxon>Oomycota</taxon>
        <taxon>Peronosporomycetes</taxon>
        <taxon>Pythiales</taxon>
        <taxon>Pythiaceae</taxon>
        <taxon>Pythium</taxon>
    </lineage>
</organism>
<keyword evidence="4" id="KW-0547">Nucleotide-binding</keyword>
<comment type="caution">
    <text evidence="8">The sequence shown here is derived from an EMBL/GenBank/DDBJ whole genome shotgun (WGS) entry which is preliminary data.</text>
</comment>
<evidence type="ECO:0000259" key="7">
    <source>
        <dbReference type="Pfam" id="PF01171"/>
    </source>
</evidence>
<dbReference type="Gene3D" id="3.40.50.620">
    <property type="entry name" value="HUPs"/>
    <property type="match status" value="1"/>
</dbReference>
<dbReference type="GO" id="GO:0008033">
    <property type="term" value="P:tRNA processing"/>
    <property type="evidence" value="ECO:0007669"/>
    <property type="project" value="UniProtKB-KW"/>
</dbReference>
<comment type="catalytic activity">
    <reaction evidence="6">
        <text>cytidine(34) in tRNA(Ile2) + L-lysine + ATP = lysidine(34) in tRNA(Ile2) + AMP + diphosphate + H(+)</text>
        <dbReference type="Rhea" id="RHEA:43744"/>
        <dbReference type="Rhea" id="RHEA-COMP:10625"/>
        <dbReference type="Rhea" id="RHEA-COMP:10670"/>
        <dbReference type="ChEBI" id="CHEBI:15378"/>
        <dbReference type="ChEBI" id="CHEBI:30616"/>
        <dbReference type="ChEBI" id="CHEBI:32551"/>
        <dbReference type="ChEBI" id="CHEBI:33019"/>
        <dbReference type="ChEBI" id="CHEBI:82748"/>
        <dbReference type="ChEBI" id="CHEBI:83665"/>
        <dbReference type="ChEBI" id="CHEBI:456215"/>
        <dbReference type="EC" id="6.3.4.19"/>
    </reaction>
</comment>
<dbReference type="AlphaFoldDB" id="A0A8K1FSM8"/>
<evidence type="ECO:0000256" key="5">
    <source>
        <dbReference type="ARBA" id="ARBA00022840"/>
    </source>
</evidence>
<dbReference type="InterPro" id="IPR011063">
    <property type="entry name" value="TilS/TtcA_N"/>
</dbReference>
<feature type="domain" description="tRNA(Ile)-lysidine/2-thiocytidine synthase N-terminal" evidence="7">
    <location>
        <begin position="54"/>
        <end position="250"/>
    </location>
</feature>
<dbReference type="SUPFAM" id="SSF52402">
    <property type="entry name" value="Adenine nucleotide alpha hydrolases-like"/>
    <property type="match status" value="1"/>
</dbReference>
<dbReference type="EC" id="6.3.4.19" evidence="1"/>
<dbReference type="Pfam" id="PF01171">
    <property type="entry name" value="ATP_bind_3"/>
    <property type="match status" value="1"/>
</dbReference>
<dbReference type="PANTHER" id="PTHR43033">
    <property type="entry name" value="TRNA(ILE)-LYSIDINE SYNTHASE-RELATED"/>
    <property type="match status" value="1"/>
</dbReference>
<evidence type="ECO:0000313" key="9">
    <source>
        <dbReference type="Proteomes" id="UP000794436"/>
    </source>
</evidence>
<keyword evidence="9" id="KW-1185">Reference proteome</keyword>
<dbReference type="InterPro" id="IPR012094">
    <property type="entry name" value="tRNA_Ile_lys_synt"/>
</dbReference>
<dbReference type="NCBIfam" id="TIGR02432">
    <property type="entry name" value="lysidine_TilS_N"/>
    <property type="match status" value="1"/>
</dbReference>
<dbReference type="EMBL" id="SPLM01000002">
    <property type="protein sequence ID" value="TMW68713.1"/>
    <property type="molecule type" value="Genomic_DNA"/>
</dbReference>
<name>A0A8K1FSM8_PYTOL</name>
<dbReference type="PANTHER" id="PTHR43033:SF1">
    <property type="entry name" value="TRNA(ILE)-LYSIDINE SYNTHASE-RELATED"/>
    <property type="match status" value="1"/>
</dbReference>
<dbReference type="Proteomes" id="UP000794436">
    <property type="component" value="Unassembled WGS sequence"/>
</dbReference>
<dbReference type="GO" id="GO:0032267">
    <property type="term" value="F:tRNA(Ile)-lysidine synthase activity"/>
    <property type="evidence" value="ECO:0007669"/>
    <property type="project" value="UniProtKB-EC"/>
</dbReference>
<dbReference type="InterPro" id="IPR012795">
    <property type="entry name" value="tRNA_Ile_lys_synt_N"/>
</dbReference>
<dbReference type="InterPro" id="IPR014729">
    <property type="entry name" value="Rossmann-like_a/b/a_fold"/>
</dbReference>
<evidence type="ECO:0000256" key="1">
    <source>
        <dbReference type="ARBA" id="ARBA00013267"/>
    </source>
</evidence>
<evidence type="ECO:0000256" key="3">
    <source>
        <dbReference type="ARBA" id="ARBA00022694"/>
    </source>
</evidence>
<evidence type="ECO:0000256" key="2">
    <source>
        <dbReference type="ARBA" id="ARBA00022598"/>
    </source>
</evidence>
<keyword evidence="3" id="KW-0819">tRNA processing</keyword>
<protein>
    <recommendedName>
        <fullName evidence="1">tRNA(Ile)-lysidine synthetase</fullName>
        <ecNumber evidence="1">6.3.4.19</ecNumber>
    </recommendedName>
</protein>
<dbReference type="HAMAP" id="MF_01161">
    <property type="entry name" value="tRNA_Ile_lys_synt"/>
    <property type="match status" value="1"/>
</dbReference>
<sequence length="383" mass="43096">MSQREALAVTSAAFAQYLSIVGLSETTLSRFYEGNTYEGKRVWRARRPHSFPLAVALSGGADSMALMLLLREFMCAHGIETPLLAITIDHQLRPESADEARHVGAICTERWQVKHMIAQCEWDRHPEQQGSPRKSKLQEAARAYRYELLTDVCREHGVRCLFVAHNLGDQLETMLFRLGRASGINGIAGIAPSSVLHGKAGDLDAIHLLRPLMEVSKASMKATCKRFVQDWVEDPSNESLVYDRIRIRKELERLEVENEDGPELIQMLSDFQLAAARAKEEFTQAEQALLHKHSKVECPDLVVLSSTILSDESAFDELLIRVLSEIVRSVGRKDTPPRLSSLQGLLHDLRRLGSGKKVTLSGCCVMKKERGQELHFYPEHHHC</sequence>
<dbReference type="OrthoDB" id="198857at2759"/>
<dbReference type="CDD" id="cd01992">
    <property type="entry name" value="TilS_N"/>
    <property type="match status" value="1"/>
</dbReference>
<keyword evidence="5" id="KW-0067">ATP-binding</keyword>
<gene>
    <name evidence="8" type="ORF">Poli38472_006181</name>
</gene>